<reference evidence="2 3" key="1">
    <citation type="submission" date="2018-08" db="EMBL/GenBank/DDBJ databases">
        <title>Genome and evolution of the arbuscular mycorrhizal fungus Diversispora epigaea (formerly Glomus versiforme) and its bacterial endosymbionts.</title>
        <authorList>
            <person name="Sun X."/>
            <person name="Fei Z."/>
            <person name="Harrison M."/>
        </authorList>
    </citation>
    <scope>NUCLEOTIDE SEQUENCE [LARGE SCALE GENOMIC DNA]</scope>
    <source>
        <strain evidence="2 3">IT104</strain>
    </source>
</reference>
<comment type="caution">
    <text evidence="2">The sequence shown here is derived from an EMBL/GenBank/DDBJ whole genome shotgun (WGS) entry which is preliminary data.</text>
</comment>
<accession>A0A397IDV6</accession>
<gene>
    <name evidence="2" type="ORF">Glove_228g118</name>
</gene>
<dbReference type="AlphaFoldDB" id="A0A397IDV6"/>
<keyword evidence="3" id="KW-1185">Reference proteome</keyword>
<name>A0A397IDV6_9GLOM</name>
<dbReference type="Proteomes" id="UP000266861">
    <property type="component" value="Unassembled WGS sequence"/>
</dbReference>
<sequence length="77" mass="8812">MKRSQSRRNTLPPSQPQNDSIHNNNFYALMQYISTTSTISSLSDKKLILYQPTKNNILTSTSMPPTTFPTFLTFPEE</sequence>
<evidence type="ECO:0000256" key="1">
    <source>
        <dbReference type="SAM" id="MobiDB-lite"/>
    </source>
</evidence>
<protein>
    <submittedName>
        <fullName evidence="2">Uncharacterized protein</fullName>
    </submittedName>
</protein>
<evidence type="ECO:0000313" key="2">
    <source>
        <dbReference type="EMBL" id="RHZ73895.1"/>
    </source>
</evidence>
<evidence type="ECO:0000313" key="3">
    <source>
        <dbReference type="Proteomes" id="UP000266861"/>
    </source>
</evidence>
<feature type="region of interest" description="Disordered" evidence="1">
    <location>
        <begin position="1"/>
        <end position="22"/>
    </location>
</feature>
<organism evidence="2 3">
    <name type="scientific">Diversispora epigaea</name>
    <dbReference type="NCBI Taxonomy" id="1348612"/>
    <lineage>
        <taxon>Eukaryota</taxon>
        <taxon>Fungi</taxon>
        <taxon>Fungi incertae sedis</taxon>
        <taxon>Mucoromycota</taxon>
        <taxon>Glomeromycotina</taxon>
        <taxon>Glomeromycetes</taxon>
        <taxon>Diversisporales</taxon>
        <taxon>Diversisporaceae</taxon>
        <taxon>Diversispora</taxon>
    </lineage>
</organism>
<proteinExistence type="predicted"/>
<dbReference type="EMBL" id="PQFF01000211">
    <property type="protein sequence ID" value="RHZ73895.1"/>
    <property type="molecule type" value="Genomic_DNA"/>
</dbReference>
<feature type="compositionally biased region" description="Polar residues" evidence="1">
    <location>
        <begin position="7"/>
        <end position="22"/>
    </location>
</feature>